<keyword evidence="1" id="KW-1003">Cell membrane</keyword>
<feature type="transmembrane region" description="Helical" evidence="1">
    <location>
        <begin position="318"/>
        <end position="336"/>
    </location>
</feature>
<feature type="transmembrane region" description="Helical" evidence="1">
    <location>
        <begin position="343"/>
        <end position="364"/>
    </location>
</feature>
<keyword evidence="1 4" id="KW-0328">Glycosyltransferase</keyword>
<feature type="transmembrane region" description="Helical" evidence="1">
    <location>
        <begin position="370"/>
        <end position="393"/>
    </location>
</feature>
<sequence length="409" mass="44623">MRLSLARPALAALLIGIAAQLLFSVGVTRPSKLVFDEVHYVPAARVLAAEARPANTEHPLLGKTLIAGGIAVFGDTPLGWRAMSTIAGTATVLGVFAILLLLFGSVATASYGALFAAVSMTVFVHARIAMLEPFLGALLTLGIAALLWAMRAPRGQVVRRWLLGAVLLGLATGVKWTAAPYVAFAGIAFLVVREKQPEAWPGLGRITALALLGFASVIAYFATFWPAFLYRDNPLTLARLIPFHRDMYLQQTQVLSPHPYQSSWIGWPFDARPIWYLYEPVDGAVRGILYLGNPAIMWGALIAIVWLGVHWLRTGSRAAAGVAMLWAGSLGIWAVIPKSLGFYYYYYPSSIFACIALAAAFHLAGARLCLFWFAVLATALFLYFYPIISAAALPNAQAFNRWMWFDSWR</sequence>
<dbReference type="EC" id="2.4.1.-" evidence="1"/>
<dbReference type="Proteomes" id="UP001597283">
    <property type="component" value="Unassembled WGS sequence"/>
</dbReference>
<protein>
    <recommendedName>
        <fullName evidence="1">Polyprenol-phosphate-mannose--protein mannosyltransferase</fullName>
        <ecNumber evidence="1">2.4.1.-</ecNumber>
    </recommendedName>
</protein>
<evidence type="ECO:0000256" key="1">
    <source>
        <dbReference type="RuleBase" id="RU367007"/>
    </source>
</evidence>
<keyword evidence="1" id="KW-0472">Membrane</keyword>
<feature type="transmembrane region" description="Helical" evidence="1">
    <location>
        <begin position="162"/>
        <end position="191"/>
    </location>
</feature>
<dbReference type="InterPro" id="IPR027005">
    <property type="entry name" value="PMT-like"/>
</dbReference>
<evidence type="ECO:0000259" key="2">
    <source>
        <dbReference type="Pfam" id="PF13231"/>
    </source>
</evidence>
<accession>A0ABW4N9P1</accession>
<keyword evidence="1" id="KW-0812">Transmembrane</keyword>
<dbReference type="Pfam" id="PF13231">
    <property type="entry name" value="PMT_2"/>
    <property type="match status" value="1"/>
</dbReference>
<feature type="domain" description="Glycosyltransferase RgtA/B/C/D-like" evidence="2">
    <location>
        <begin position="58"/>
        <end position="216"/>
    </location>
</feature>
<evidence type="ECO:0000313" key="5">
    <source>
        <dbReference type="Proteomes" id="UP001597283"/>
    </source>
</evidence>
<comment type="similarity">
    <text evidence="1">Belongs to the glycosyltransferase 39 family.</text>
</comment>
<feature type="transmembrane region" description="Helical" evidence="1">
    <location>
        <begin position="203"/>
        <end position="230"/>
    </location>
</feature>
<proteinExistence type="inferred from homology"/>
<comment type="pathway">
    <text evidence="1">Protein modification; protein glycosylation.</text>
</comment>
<feature type="transmembrane region" description="Helical" evidence="1">
    <location>
        <begin position="82"/>
        <end position="103"/>
    </location>
</feature>
<dbReference type="InterPro" id="IPR032421">
    <property type="entry name" value="PMT_4TMC"/>
</dbReference>
<evidence type="ECO:0000313" key="4">
    <source>
        <dbReference type="EMBL" id="MFD1786546.1"/>
    </source>
</evidence>
<dbReference type="GO" id="GO:0016757">
    <property type="term" value="F:glycosyltransferase activity"/>
    <property type="evidence" value="ECO:0007669"/>
    <property type="project" value="UniProtKB-KW"/>
</dbReference>
<feature type="domain" description="Protein O-mannosyl-transferase C-terminal four TM" evidence="3">
    <location>
        <begin position="238"/>
        <end position="408"/>
    </location>
</feature>
<name>A0ABW4N9P1_9SPHN</name>
<gene>
    <name evidence="4" type="ORF">ACFSC3_03065</name>
</gene>
<feature type="transmembrane region" description="Helical" evidence="1">
    <location>
        <begin position="134"/>
        <end position="150"/>
    </location>
</feature>
<keyword evidence="1" id="KW-1133">Transmembrane helix</keyword>
<comment type="function">
    <text evidence="1">Protein O-mannosyltransferase that catalyzes the transfer of a single mannose residue from a polyprenol phospho-mannosyl lipidic donor to the hydroxyl group of selected serine and threonine residues in acceptor proteins.</text>
</comment>
<keyword evidence="5" id="KW-1185">Reference proteome</keyword>
<dbReference type="EMBL" id="JBHUFC010000002">
    <property type="protein sequence ID" value="MFD1786546.1"/>
    <property type="molecule type" value="Genomic_DNA"/>
</dbReference>
<dbReference type="InterPro" id="IPR038731">
    <property type="entry name" value="RgtA/B/C-like"/>
</dbReference>
<reference evidence="5" key="1">
    <citation type="journal article" date="2019" name="Int. J. Syst. Evol. Microbiol.">
        <title>The Global Catalogue of Microorganisms (GCM) 10K type strain sequencing project: providing services to taxonomists for standard genome sequencing and annotation.</title>
        <authorList>
            <consortium name="The Broad Institute Genomics Platform"/>
            <consortium name="The Broad Institute Genome Sequencing Center for Infectious Disease"/>
            <person name="Wu L."/>
            <person name="Ma J."/>
        </authorList>
    </citation>
    <scope>NUCLEOTIDE SEQUENCE [LARGE SCALE GENOMIC DNA]</scope>
    <source>
        <strain evidence="5">Q85</strain>
    </source>
</reference>
<comment type="subcellular location">
    <subcellularLocation>
        <location evidence="1">Cell membrane</location>
    </subcellularLocation>
</comment>
<evidence type="ECO:0000259" key="3">
    <source>
        <dbReference type="Pfam" id="PF16192"/>
    </source>
</evidence>
<organism evidence="4 5">
    <name type="scientific">Sphingomonas floccifaciens</name>
    <dbReference type="NCBI Taxonomy" id="1844115"/>
    <lineage>
        <taxon>Bacteria</taxon>
        <taxon>Pseudomonadati</taxon>
        <taxon>Pseudomonadota</taxon>
        <taxon>Alphaproteobacteria</taxon>
        <taxon>Sphingomonadales</taxon>
        <taxon>Sphingomonadaceae</taxon>
        <taxon>Sphingomonas</taxon>
    </lineage>
</organism>
<dbReference type="Pfam" id="PF16192">
    <property type="entry name" value="PMT_4TMC"/>
    <property type="match status" value="1"/>
</dbReference>
<comment type="caution">
    <text evidence="4">The sequence shown here is derived from an EMBL/GenBank/DDBJ whole genome shotgun (WGS) entry which is preliminary data.</text>
</comment>
<keyword evidence="1 4" id="KW-0808">Transferase</keyword>
<dbReference type="RefSeq" id="WP_380938639.1">
    <property type="nucleotide sequence ID" value="NZ_JBHUFC010000002.1"/>
</dbReference>
<dbReference type="PANTHER" id="PTHR10050">
    <property type="entry name" value="DOLICHYL-PHOSPHATE-MANNOSE--PROTEIN MANNOSYLTRANSFERASE"/>
    <property type="match status" value="1"/>
</dbReference>
<feature type="transmembrane region" description="Helical" evidence="1">
    <location>
        <begin position="295"/>
        <end position="312"/>
    </location>
</feature>